<dbReference type="EMBL" id="BQKY01000005">
    <property type="protein sequence ID" value="GJN89811.1"/>
    <property type="molecule type" value="Genomic_DNA"/>
</dbReference>
<feature type="compositionally biased region" description="Acidic residues" evidence="1">
    <location>
        <begin position="151"/>
        <end position="165"/>
    </location>
</feature>
<evidence type="ECO:0000256" key="1">
    <source>
        <dbReference type="SAM" id="MobiDB-lite"/>
    </source>
</evidence>
<evidence type="ECO:0008006" key="4">
    <source>
        <dbReference type="Google" id="ProtNLM"/>
    </source>
</evidence>
<sequence length="688" mass="74893">MPGRLTRSLSRPFADLSNILKPRKPAQAKKSVSEDAPRLPTPPPLDLDLLDDGPLAPADDLADTADNSEDAPLPCRSSIESHQWKECTPILDDPVGEELAEQSISLTGLPFAAFQQQANDSADLSQDVFASREKCQRRVHSWHALDLAADEAVSEYETDSDADDSEQSRPPSSLANHVFPRESEDSSNTLSTPNTSFPSPTVEDDWIPAPQDIKGKGRMLDDESSSTQPTSTPPRPVPGFVELVETCPTPPSASTSRLAVGSMARRRSLLTAYDLDGVFDDELDASHGAPSASSSRAPSSLDHRVSSFIEDLPESERVHVLEPQFDSYSSSVYPDAAHFDTYTRRPRLRRSVTRLFAADDADALPFPDHNLVTSLLAHPRESTSHLPEPPLDDSPAVPSPPRHARPLPPPGLDTRYYPHPDALRASTSSPAHFSSLLSRATSPAPSLPLSHAHPRRRSVRPQPSAASLYTWDASHLPAPHSPREAPYRVSLASVLKPTALLGGGRGSGLYGDVWGAVERRAEPARTTTGRDGGRRRRSMPGGLGRSASRRSSWFGFGGATGDVDGRVEDHTIPEHAPYEPRGRADEDRIDKFAVRRPPSALSGASDAAESAGPGLLRRSLSRSLSRWSFSRRRSTAAGGPRSEQEDIDEAVQEAKARRRTSLALSVWSRKEERAEDETLDEWVTVVVR</sequence>
<feature type="region of interest" description="Disordered" evidence="1">
    <location>
        <begin position="1"/>
        <end position="79"/>
    </location>
</feature>
<feature type="compositionally biased region" description="Acidic residues" evidence="1">
    <location>
        <begin position="60"/>
        <end position="69"/>
    </location>
</feature>
<feature type="region of interest" description="Disordered" evidence="1">
    <location>
        <begin position="521"/>
        <end position="587"/>
    </location>
</feature>
<organism evidence="2 3">
    <name type="scientific">Rhodotorula paludigena</name>
    <dbReference type="NCBI Taxonomy" id="86838"/>
    <lineage>
        <taxon>Eukaryota</taxon>
        <taxon>Fungi</taxon>
        <taxon>Dikarya</taxon>
        <taxon>Basidiomycota</taxon>
        <taxon>Pucciniomycotina</taxon>
        <taxon>Microbotryomycetes</taxon>
        <taxon>Sporidiobolales</taxon>
        <taxon>Sporidiobolaceae</taxon>
        <taxon>Rhodotorula</taxon>
    </lineage>
</organism>
<dbReference type="Proteomes" id="UP001342314">
    <property type="component" value="Unassembled WGS sequence"/>
</dbReference>
<gene>
    <name evidence="2" type="ORF">Rhopal_002800-T1</name>
</gene>
<feature type="compositionally biased region" description="Polar residues" evidence="1">
    <location>
        <begin position="186"/>
        <end position="199"/>
    </location>
</feature>
<comment type="caution">
    <text evidence="2">The sequence shown here is derived from an EMBL/GenBank/DDBJ whole genome shotgun (WGS) entry which is preliminary data.</text>
</comment>
<feature type="compositionally biased region" description="Pro residues" evidence="1">
    <location>
        <begin position="397"/>
        <end position="411"/>
    </location>
</feature>
<reference evidence="2 3" key="1">
    <citation type="submission" date="2021-12" db="EMBL/GenBank/DDBJ databases">
        <title>High titer production of polyol ester of fatty acids by Rhodotorula paludigena BS15 towards product separation-free biomass refinery.</title>
        <authorList>
            <person name="Mano J."/>
            <person name="Ono H."/>
            <person name="Tanaka T."/>
            <person name="Naito K."/>
            <person name="Sushida H."/>
            <person name="Ike M."/>
            <person name="Tokuyasu K."/>
            <person name="Kitaoka M."/>
        </authorList>
    </citation>
    <scope>NUCLEOTIDE SEQUENCE [LARGE SCALE GENOMIC DNA]</scope>
    <source>
        <strain evidence="2 3">BS15</strain>
    </source>
</reference>
<evidence type="ECO:0000313" key="2">
    <source>
        <dbReference type="EMBL" id="GJN89811.1"/>
    </source>
</evidence>
<dbReference type="AlphaFoldDB" id="A0AAV5GBI8"/>
<feature type="region of interest" description="Disordered" evidence="1">
    <location>
        <begin position="151"/>
        <end position="240"/>
    </location>
</feature>
<proteinExistence type="predicted"/>
<evidence type="ECO:0000313" key="3">
    <source>
        <dbReference type="Proteomes" id="UP001342314"/>
    </source>
</evidence>
<protein>
    <recommendedName>
        <fullName evidence="4">Proteophosphoglycan ppg4</fullName>
    </recommendedName>
</protein>
<feature type="compositionally biased region" description="Polar residues" evidence="1">
    <location>
        <begin position="425"/>
        <end position="444"/>
    </location>
</feature>
<keyword evidence="3" id="KW-1185">Reference proteome</keyword>
<accession>A0AAV5GBI8</accession>
<name>A0AAV5GBI8_9BASI</name>
<feature type="region of interest" description="Disordered" evidence="1">
    <location>
        <begin position="625"/>
        <end position="655"/>
    </location>
</feature>
<feature type="region of interest" description="Disordered" evidence="1">
    <location>
        <begin position="379"/>
        <end position="464"/>
    </location>
</feature>
<feature type="compositionally biased region" description="Basic and acidic residues" evidence="1">
    <location>
        <begin position="563"/>
        <end position="587"/>
    </location>
</feature>